<feature type="domain" description="Histone RNA hairpin-binding protein RNA-binding" evidence="4">
    <location>
        <begin position="208"/>
        <end position="264"/>
    </location>
</feature>
<feature type="domain" description="Histone RNA hairpin-binding protein RNA-binding" evidence="4">
    <location>
        <begin position="318"/>
        <end position="385"/>
    </location>
</feature>
<evidence type="ECO:0000313" key="5">
    <source>
        <dbReference type="EMBL" id="KHN83343.1"/>
    </source>
</evidence>
<keyword evidence="2" id="KW-0694">RNA-binding</keyword>
<dbReference type="AlphaFoldDB" id="A0A0B2VP43"/>
<name>A0A0B2VP43_TOXCA</name>
<evidence type="ECO:0000256" key="3">
    <source>
        <dbReference type="SAM" id="MobiDB-lite"/>
    </source>
</evidence>
<dbReference type="InterPro" id="IPR029344">
    <property type="entry name" value="SLBP_RNA_bind"/>
</dbReference>
<dbReference type="FunFam" id="1.10.8.1120:FF:000001">
    <property type="entry name" value="Histone RNA hairpin-binding protein-like"/>
    <property type="match status" value="1"/>
</dbReference>
<dbReference type="PANTHER" id="PTHR17408">
    <property type="entry name" value="HISTONE RNA HAIRPIN-BINDING PROTEIN"/>
    <property type="match status" value="1"/>
</dbReference>
<dbReference type="Gene3D" id="1.10.8.1120">
    <property type="entry name" value="Histone RNA hairpin-binding protein RNA-binding domain"/>
    <property type="match status" value="2"/>
</dbReference>
<gene>
    <name evidence="5" type="primary">cdl-1</name>
    <name evidence="5" type="ORF">Tcan_05403</name>
</gene>
<dbReference type="EMBL" id="JPKZ01001201">
    <property type="protein sequence ID" value="KHN83343.1"/>
    <property type="molecule type" value="Genomic_DNA"/>
</dbReference>
<feature type="region of interest" description="Disordered" evidence="3">
    <location>
        <begin position="270"/>
        <end position="292"/>
    </location>
</feature>
<evidence type="ECO:0000256" key="1">
    <source>
        <dbReference type="ARBA" id="ARBA00006151"/>
    </source>
</evidence>
<protein>
    <submittedName>
        <fullName evidence="5">Histone RNA hairpin-binding protein</fullName>
    </submittedName>
</protein>
<feature type="compositionally biased region" description="Basic residues" evidence="3">
    <location>
        <begin position="72"/>
        <end position="83"/>
    </location>
</feature>
<feature type="compositionally biased region" description="Polar residues" evidence="3">
    <location>
        <begin position="1"/>
        <end position="17"/>
    </location>
</feature>
<organism evidence="5 6">
    <name type="scientific">Toxocara canis</name>
    <name type="common">Canine roundworm</name>
    <dbReference type="NCBI Taxonomy" id="6265"/>
    <lineage>
        <taxon>Eukaryota</taxon>
        <taxon>Metazoa</taxon>
        <taxon>Ecdysozoa</taxon>
        <taxon>Nematoda</taxon>
        <taxon>Chromadorea</taxon>
        <taxon>Rhabditida</taxon>
        <taxon>Spirurina</taxon>
        <taxon>Ascaridomorpha</taxon>
        <taxon>Ascaridoidea</taxon>
        <taxon>Toxocaridae</taxon>
        <taxon>Toxocara</taxon>
    </lineage>
</organism>
<dbReference type="GO" id="GO:0005737">
    <property type="term" value="C:cytoplasm"/>
    <property type="evidence" value="ECO:0007669"/>
    <property type="project" value="TreeGrafter"/>
</dbReference>
<feature type="region of interest" description="Disordered" evidence="3">
    <location>
        <begin position="162"/>
        <end position="182"/>
    </location>
</feature>
<evidence type="ECO:0000259" key="4">
    <source>
        <dbReference type="Pfam" id="PF15247"/>
    </source>
</evidence>
<comment type="similarity">
    <text evidence="1">Belongs to the SLBP family.</text>
</comment>
<dbReference type="Pfam" id="PF15247">
    <property type="entry name" value="SLBP_RNA_bind"/>
    <property type="match status" value="2"/>
</dbReference>
<dbReference type="STRING" id="6265.A0A0B2VP43"/>
<evidence type="ECO:0000256" key="2">
    <source>
        <dbReference type="ARBA" id="ARBA00022884"/>
    </source>
</evidence>
<dbReference type="GO" id="GO:0071204">
    <property type="term" value="C:histone pre-mRNA 3'end processing complex"/>
    <property type="evidence" value="ECO:0007669"/>
    <property type="project" value="TreeGrafter"/>
</dbReference>
<accession>A0A0B2VP43</accession>
<dbReference type="GO" id="GO:0007076">
    <property type="term" value="P:mitotic chromosome condensation"/>
    <property type="evidence" value="ECO:0007669"/>
    <property type="project" value="UniProtKB-ARBA"/>
</dbReference>
<comment type="caution">
    <text evidence="5">The sequence shown here is derived from an EMBL/GenBank/DDBJ whole genome shotgun (WGS) entry which is preliminary data.</text>
</comment>
<sequence>MSPRKNVNNSLMRSSVQKAGEPVSTLQKSPAKKAMDVKHTISTTRSANFFFEEETLNKSWAEIVEEEESKKARSALRRRKPSSPKKACTTPKFARSLELIKTFHDRKGRPMDIHTVNSRVFKLASMEARRDRKRQLSVDDETRKAREGNNEKQVFPPTKVVKADGTPGRMGLTPNRKTPQRTKAIAGKNSEGRFDYKAMSTPKLGWCTDEAIIERRTKEIAKAKEKPVYARYLTEIPKSEREDNHPKTPNKYINYSRRSWDSQVFPPTKVVKADGTPGRMGLTPNRKTPQRTKAIAGKNSEGRFDYKAMSTPKLGWCTDEAIIERRTKEIAKAKEKPVYARYLTEIPKSEREDNHPKTPNKYINYSRRSWDSQIRIWKRSLYIWGGEEISSSCDTSFCSDSDCIVEEDERVLDNIKVEYRSEADATASLLGHFDLDSRTTMTLISEESQSTLKGQVCSTLGPKDFSEGV</sequence>
<dbReference type="GO" id="GO:0003729">
    <property type="term" value="F:mRNA binding"/>
    <property type="evidence" value="ECO:0007669"/>
    <property type="project" value="InterPro"/>
</dbReference>
<reference evidence="5 6" key="1">
    <citation type="submission" date="2014-11" db="EMBL/GenBank/DDBJ databases">
        <title>Genetic blueprint of the zoonotic pathogen Toxocara canis.</title>
        <authorList>
            <person name="Zhu X.-Q."/>
            <person name="Korhonen P.K."/>
            <person name="Cai H."/>
            <person name="Young N.D."/>
            <person name="Nejsum P."/>
            <person name="von Samson-Himmelstjerna G."/>
            <person name="Boag P.R."/>
            <person name="Tan P."/>
            <person name="Li Q."/>
            <person name="Min J."/>
            <person name="Yang Y."/>
            <person name="Wang X."/>
            <person name="Fang X."/>
            <person name="Hall R.S."/>
            <person name="Hofmann A."/>
            <person name="Sternberg P.W."/>
            <person name="Jex A.R."/>
            <person name="Gasser R.B."/>
        </authorList>
    </citation>
    <scope>NUCLEOTIDE SEQUENCE [LARGE SCALE GENOMIC DNA]</scope>
    <source>
        <strain evidence="5">PN_DK_2014</strain>
    </source>
</reference>
<dbReference type="InterPro" id="IPR026502">
    <property type="entry name" value="SLBP1/SLBP2"/>
</dbReference>
<evidence type="ECO:0000313" key="6">
    <source>
        <dbReference type="Proteomes" id="UP000031036"/>
    </source>
</evidence>
<dbReference type="GO" id="GO:0071207">
    <property type="term" value="F:histone pre-mRNA stem-loop binding"/>
    <property type="evidence" value="ECO:0007669"/>
    <property type="project" value="TreeGrafter"/>
</dbReference>
<feature type="region of interest" description="Disordered" evidence="3">
    <location>
        <begin position="67"/>
        <end position="90"/>
    </location>
</feature>
<dbReference type="GO" id="GO:0006398">
    <property type="term" value="P:mRNA 3'-end processing by stem-loop binding and cleavage"/>
    <property type="evidence" value="ECO:0007669"/>
    <property type="project" value="TreeGrafter"/>
</dbReference>
<dbReference type="PANTHER" id="PTHR17408:SF0">
    <property type="entry name" value="HISTONE RNA HAIRPIN-BINDING PROTEIN"/>
    <property type="match status" value="1"/>
</dbReference>
<keyword evidence="6" id="KW-1185">Reference proteome</keyword>
<feature type="region of interest" description="Disordered" evidence="3">
    <location>
        <begin position="128"/>
        <end position="149"/>
    </location>
</feature>
<dbReference type="GO" id="GO:0051028">
    <property type="term" value="P:mRNA transport"/>
    <property type="evidence" value="ECO:0007669"/>
    <property type="project" value="TreeGrafter"/>
</dbReference>
<feature type="region of interest" description="Disordered" evidence="3">
    <location>
        <begin position="1"/>
        <end position="37"/>
    </location>
</feature>
<dbReference type="OrthoDB" id="265795at2759"/>
<proteinExistence type="inferred from homology"/>
<dbReference type="InterPro" id="IPR038294">
    <property type="entry name" value="SLBP_RNA_bind_sf"/>
</dbReference>
<dbReference type="Proteomes" id="UP000031036">
    <property type="component" value="Unassembled WGS sequence"/>
</dbReference>